<reference evidence="1" key="1">
    <citation type="journal article" date="2020" name="mSystems">
        <title>Genome- and Community-Level Interaction Insights into Carbon Utilization and Element Cycling Functions of Hydrothermarchaeota in Hydrothermal Sediment.</title>
        <authorList>
            <person name="Zhou Z."/>
            <person name="Liu Y."/>
            <person name="Xu W."/>
            <person name="Pan J."/>
            <person name="Luo Z.H."/>
            <person name="Li M."/>
        </authorList>
    </citation>
    <scope>NUCLEOTIDE SEQUENCE [LARGE SCALE GENOMIC DNA]</scope>
    <source>
        <strain evidence="1">SpSt-374</strain>
    </source>
</reference>
<keyword evidence="1" id="KW-0255">Endonuclease</keyword>
<sequence>MVITTPDKTQISLTDFLQIPETDPARDYIEGEIYQKPMAQGEHIGHLSPVSLWFFGLKPKPQPSEG</sequence>
<accession>A0A7C3VJR4</accession>
<dbReference type="InterPro" id="IPR011335">
    <property type="entry name" value="Restrct_endonuc-II-like"/>
</dbReference>
<dbReference type="GO" id="GO:0004519">
    <property type="term" value="F:endonuclease activity"/>
    <property type="evidence" value="ECO:0007669"/>
    <property type="project" value="UniProtKB-KW"/>
</dbReference>
<organism evidence="1">
    <name type="scientific">Planktothricoides sp. SpSt-374</name>
    <dbReference type="NCBI Taxonomy" id="2282167"/>
    <lineage>
        <taxon>Bacteria</taxon>
        <taxon>Bacillati</taxon>
        <taxon>Cyanobacteriota</taxon>
        <taxon>Cyanophyceae</taxon>
        <taxon>Oscillatoriophycideae</taxon>
        <taxon>Oscillatoriales</taxon>
        <taxon>Oscillatoriaceae</taxon>
        <taxon>Planktothricoides</taxon>
    </lineage>
</organism>
<dbReference type="SUPFAM" id="SSF52980">
    <property type="entry name" value="Restriction endonuclease-like"/>
    <property type="match status" value="1"/>
</dbReference>
<protein>
    <submittedName>
        <fullName evidence="1">Uma2 family endonuclease</fullName>
    </submittedName>
</protein>
<keyword evidence="1" id="KW-0378">Hydrolase</keyword>
<proteinExistence type="predicted"/>
<evidence type="ECO:0000313" key="1">
    <source>
        <dbReference type="EMBL" id="HGG01057.1"/>
    </source>
</evidence>
<dbReference type="AlphaFoldDB" id="A0A7C3VJR4"/>
<keyword evidence="1" id="KW-0540">Nuclease</keyword>
<gene>
    <name evidence="1" type="ORF">ENR15_10510</name>
</gene>
<comment type="caution">
    <text evidence="1">The sequence shown here is derived from an EMBL/GenBank/DDBJ whole genome shotgun (WGS) entry which is preliminary data.</text>
</comment>
<name>A0A7C3VJR4_9CYAN</name>
<dbReference type="EMBL" id="DSPX01000102">
    <property type="protein sequence ID" value="HGG01057.1"/>
    <property type="molecule type" value="Genomic_DNA"/>
</dbReference>